<dbReference type="eggNOG" id="ENOG502RM4B">
    <property type="taxonomic scope" value="Eukaryota"/>
</dbReference>
<dbReference type="Proteomes" id="UP000002668">
    <property type="component" value="Genome"/>
</dbReference>
<dbReference type="HOGENOM" id="CLU_035914_0_0_1"/>
<dbReference type="Pfam" id="PF00264">
    <property type="entry name" value="Tyrosinase"/>
    <property type="match status" value="1"/>
</dbReference>
<dbReference type="InterPro" id="IPR008922">
    <property type="entry name" value="Di-copper_centre_dom_sf"/>
</dbReference>
<dbReference type="EMBL" id="FP929105">
    <property type="protein sequence ID" value="CBX93387.1"/>
    <property type="molecule type" value="Genomic_DNA"/>
</dbReference>
<name>E4ZP18_LEPMJ</name>
<evidence type="ECO:0000259" key="3">
    <source>
        <dbReference type="PROSITE" id="PS00498"/>
    </source>
</evidence>
<feature type="chain" id="PRO_5003194718" evidence="2">
    <location>
        <begin position="18"/>
        <end position="382"/>
    </location>
</feature>
<evidence type="ECO:0000313" key="4">
    <source>
        <dbReference type="EMBL" id="CBX93387.1"/>
    </source>
</evidence>
<sequence>MRIAKLTCFALLGTASATYTENDVLSAKGLVALTLHIATYGYTDPKKCTLETAAVRREWSMLSVSQKLNYIDAVKCLAKRPARTPAAIAAGARSRYDDFVVTHILQTMTIHGTGNFLAWHRYYIWAYEQTLRDECGYKGYLPYNNWSKWTDDPLKSPLFDGSATSISGDGAYVPGRYTICLPSETRCLLLFKPANGGGCVTSGPFKDWTIHLGPFQTFAQGAPPNPQADGLGYNPRCLSRDISPQGVNETKDEYVVSLIKTNKDILSFQNTMQNFLPGSMGVHTGGHWTIGGDAGSDMFNSPADPAFYFHHGMIDRVWTTWQHLDLERRQNALAGTITSLNDPPSRNATLDDVLYMGHVGVPNITIADALNTLSGPFCYVYA</sequence>
<dbReference type="STRING" id="985895.E4ZP18"/>
<dbReference type="InParanoid" id="E4ZP18"/>
<protein>
    <submittedName>
        <fullName evidence="4">Similar to tyrosinase central domain protein</fullName>
    </submittedName>
</protein>
<dbReference type="InterPro" id="IPR050316">
    <property type="entry name" value="Tyrosinase/Hemocyanin"/>
</dbReference>
<keyword evidence="2" id="KW-0732">Signal</keyword>
<dbReference type="InterPro" id="IPR002227">
    <property type="entry name" value="Tyrosinase_Cu-bd"/>
</dbReference>
<reference evidence="5" key="1">
    <citation type="journal article" date="2011" name="Nat. Commun.">
        <title>Effector diversification within compartments of the Leptosphaeria maculans genome affected by Repeat-Induced Point mutations.</title>
        <authorList>
            <person name="Rouxel T."/>
            <person name="Grandaubert J."/>
            <person name="Hane J.K."/>
            <person name="Hoede C."/>
            <person name="van de Wouw A.P."/>
            <person name="Couloux A."/>
            <person name="Dominguez V."/>
            <person name="Anthouard V."/>
            <person name="Bally P."/>
            <person name="Bourras S."/>
            <person name="Cozijnsen A.J."/>
            <person name="Ciuffetti L.M."/>
            <person name="Degrave A."/>
            <person name="Dilmaghani A."/>
            <person name="Duret L."/>
            <person name="Fudal I."/>
            <person name="Goodwin S.B."/>
            <person name="Gout L."/>
            <person name="Glaser N."/>
            <person name="Linglin J."/>
            <person name="Kema G.H.J."/>
            <person name="Lapalu N."/>
            <person name="Lawrence C.B."/>
            <person name="May K."/>
            <person name="Meyer M."/>
            <person name="Ollivier B."/>
            <person name="Poulain J."/>
            <person name="Schoch C.L."/>
            <person name="Simon A."/>
            <person name="Spatafora J.W."/>
            <person name="Stachowiak A."/>
            <person name="Turgeon B.G."/>
            <person name="Tyler B.M."/>
            <person name="Vincent D."/>
            <person name="Weissenbach J."/>
            <person name="Amselem J."/>
            <person name="Quesneville H."/>
            <person name="Oliver R.P."/>
            <person name="Wincker P."/>
            <person name="Balesdent M.-H."/>
            <person name="Howlett B.J."/>
        </authorList>
    </citation>
    <scope>NUCLEOTIDE SEQUENCE [LARGE SCALE GENOMIC DNA]</scope>
    <source>
        <strain evidence="5">JN3 / isolate v23.1.3 / race Av1-4-5-6-7-8</strain>
    </source>
</reference>
<dbReference type="PANTHER" id="PTHR11474:SF116">
    <property type="entry name" value="TYROSINASE"/>
    <property type="match status" value="1"/>
</dbReference>
<dbReference type="GO" id="GO:0046872">
    <property type="term" value="F:metal ion binding"/>
    <property type="evidence" value="ECO:0007669"/>
    <property type="project" value="UniProtKB-KW"/>
</dbReference>
<organism evidence="5">
    <name type="scientific">Leptosphaeria maculans (strain JN3 / isolate v23.1.3 / race Av1-4-5-6-7-8)</name>
    <name type="common">Blackleg fungus</name>
    <name type="synonym">Phoma lingam</name>
    <dbReference type="NCBI Taxonomy" id="985895"/>
    <lineage>
        <taxon>Eukaryota</taxon>
        <taxon>Fungi</taxon>
        <taxon>Dikarya</taxon>
        <taxon>Ascomycota</taxon>
        <taxon>Pezizomycotina</taxon>
        <taxon>Dothideomycetes</taxon>
        <taxon>Pleosporomycetidae</taxon>
        <taxon>Pleosporales</taxon>
        <taxon>Pleosporineae</taxon>
        <taxon>Leptosphaeriaceae</taxon>
        <taxon>Plenodomus</taxon>
        <taxon>Plenodomus lingam/Leptosphaeria maculans species complex</taxon>
    </lineage>
</organism>
<keyword evidence="5" id="KW-1185">Reference proteome</keyword>
<dbReference type="GO" id="GO:0016491">
    <property type="term" value="F:oxidoreductase activity"/>
    <property type="evidence" value="ECO:0007669"/>
    <property type="project" value="InterPro"/>
</dbReference>
<dbReference type="PROSITE" id="PS00498">
    <property type="entry name" value="TYROSINASE_2"/>
    <property type="match status" value="1"/>
</dbReference>
<proteinExistence type="predicted"/>
<dbReference type="Gene3D" id="1.10.1280.10">
    <property type="entry name" value="Di-copper center containing domain from catechol oxidase"/>
    <property type="match status" value="1"/>
</dbReference>
<dbReference type="OMA" id="FTWTYEQ"/>
<dbReference type="GeneID" id="13282953"/>
<evidence type="ECO:0000256" key="1">
    <source>
        <dbReference type="ARBA" id="ARBA00022723"/>
    </source>
</evidence>
<gene>
    <name evidence="4" type="ORF">LEMA_P042880.1</name>
</gene>
<keyword evidence="1" id="KW-0479">Metal-binding</keyword>
<dbReference type="OrthoDB" id="6132182at2759"/>
<dbReference type="VEuPathDB" id="FungiDB:LEMA_P042880.1"/>
<feature type="domain" description="Tyrosinase copper-binding" evidence="3">
    <location>
        <begin position="304"/>
        <end position="315"/>
    </location>
</feature>
<dbReference type="PANTHER" id="PTHR11474">
    <property type="entry name" value="TYROSINASE FAMILY MEMBER"/>
    <property type="match status" value="1"/>
</dbReference>
<dbReference type="AlphaFoldDB" id="E4ZP18"/>
<feature type="signal peptide" evidence="2">
    <location>
        <begin position="1"/>
        <end position="17"/>
    </location>
</feature>
<dbReference type="SUPFAM" id="SSF48056">
    <property type="entry name" value="Di-copper centre-containing domain"/>
    <property type="match status" value="1"/>
</dbReference>
<dbReference type="PRINTS" id="PR00092">
    <property type="entry name" value="TYROSINASE"/>
</dbReference>
<evidence type="ECO:0000256" key="2">
    <source>
        <dbReference type="SAM" id="SignalP"/>
    </source>
</evidence>
<evidence type="ECO:0000313" key="5">
    <source>
        <dbReference type="Proteomes" id="UP000002668"/>
    </source>
</evidence>
<accession>E4ZP18</accession>